<evidence type="ECO:0000256" key="8">
    <source>
        <dbReference type="ARBA" id="ARBA00023264"/>
    </source>
</evidence>
<proteinExistence type="inferred from homology"/>
<dbReference type="InterPro" id="IPR004821">
    <property type="entry name" value="Cyt_trans-like"/>
</dbReference>
<keyword evidence="3" id="KW-0444">Lipid biosynthesis</keyword>
<dbReference type="Proteomes" id="UP000245802">
    <property type="component" value="Chromosome"/>
</dbReference>
<dbReference type="OrthoDB" id="9795543at2"/>
<keyword evidence="4" id="KW-0808">Transferase</keyword>
<keyword evidence="6" id="KW-0443">Lipid metabolism</keyword>
<organism evidence="13 14">
    <name type="scientific">Gemmata obscuriglobus</name>
    <dbReference type="NCBI Taxonomy" id="114"/>
    <lineage>
        <taxon>Bacteria</taxon>
        <taxon>Pseudomonadati</taxon>
        <taxon>Planctomycetota</taxon>
        <taxon>Planctomycetia</taxon>
        <taxon>Gemmatales</taxon>
        <taxon>Gemmataceae</taxon>
        <taxon>Gemmata</taxon>
    </lineage>
</organism>
<gene>
    <name evidence="13" type="ORF">C1280_08825</name>
</gene>
<evidence type="ECO:0000256" key="9">
    <source>
        <dbReference type="ARBA" id="ARBA00024191"/>
    </source>
</evidence>
<dbReference type="Gene3D" id="3.40.50.620">
    <property type="entry name" value="HUPs"/>
    <property type="match status" value="1"/>
</dbReference>
<comment type="pathway">
    <text evidence="9">Phospholipid metabolism; phosphatidylethanolamine biosynthesis; phosphatidylethanolamine from ethanolamine: step 2/3.</text>
</comment>
<dbReference type="GO" id="GO:0004306">
    <property type="term" value="F:ethanolamine-phosphate cytidylyltransferase activity"/>
    <property type="evidence" value="ECO:0007669"/>
    <property type="project" value="UniProtKB-EC"/>
</dbReference>
<evidence type="ECO:0000256" key="6">
    <source>
        <dbReference type="ARBA" id="ARBA00023098"/>
    </source>
</evidence>
<keyword evidence="7" id="KW-0594">Phospholipid biosynthesis</keyword>
<evidence type="ECO:0000313" key="14">
    <source>
        <dbReference type="Proteomes" id="UP000245802"/>
    </source>
</evidence>
<dbReference type="AlphaFoldDB" id="A0A2Z3H047"/>
<dbReference type="PANTHER" id="PTHR45780">
    <property type="entry name" value="ETHANOLAMINE-PHOSPHATE CYTIDYLYLTRANSFERASE"/>
    <property type="match status" value="1"/>
</dbReference>
<evidence type="ECO:0000256" key="7">
    <source>
        <dbReference type="ARBA" id="ARBA00023209"/>
    </source>
</evidence>
<keyword evidence="8" id="KW-1208">Phospholipid metabolism</keyword>
<dbReference type="InterPro" id="IPR014729">
    <property type="entry name" value="Rossmann-like_a/b/a_fold"/>
</dbReference>
<dbReference type="GO" id="GO:0006646">
    <property type="term" value="P:phosphatidylethanolamine biosynthetic process"/>
    <property type="evidence" value="ECO:0007669"/>
    <property type="project" value="UniProtKB-UniPathway"/>
</dbReference>
<dbReference type="GO" id="GO:0005737">
    <property type="term" value="C:cytoplasm"/>
    <property type="evidence" value="ECO:0007669"/>
    <property type="project" value="TreeGrafter"/>
</dbReference>
<evidence type="ECO:0000256" key="11">
    <source>
        <dbReference type="ARBA" id="ARBA00031473"/>
    </source>
</evidence>
<evidence type="ECO:0000313" key="13">
    <source>
        <dbReference type="EMBL" id="AWM37117.1"/>
    </source>
</evidence>
<comment type="pathway">
    <text evidence="1">Lipid metabolism.</text>
</comment>
<evidence type="ECO:0000256" key="10">
    <source>
        <dbReference type="ARBA" id="ARBA00024221"/>
    </source>
</evidence>
<protein>
    <recommendedName>
        <fullName evidence="10">ethanolamine-phosphate cytidylyltransferase</fullName>
        <ecNumber evidence="10">2.7.7.14</ecNumber>
    </recommendedName>
    <alternativeName>
        <fullName evidence="11">CTP:phosphoethanolamine cytidylyltransferase</fullName>
    </alternativeName>
</protein>
<evidence type="ECO:0000259" key="12">
    <source>
        <dbReference type="Pfam" id="PF01467"/>
    </source>
</evidence>
<evidence type="ECO:0000256" key="1">
    <source>
        <dbReference type="ARBA" id="ARBA00005189"/>
    </source>
</evidence>
<comment type="similarity">
    <text evidence="2">Belongs to the cytidylyltransferase family.</text>
</comment>
<dbReference type="RefSeq" id="WP_010037318.1">
    <property type="nucleotide sequence ID" value="NZ_CP025958.1"/>
</dbReference>
<keyword evidence="14" id="KW-1185">Reference proteome</keyword>
<reference evidence="13 14" key="1">
    <citation type="submission" date="2018-01" db="EMBL/GenBank/DDBJ databases">
        <title>G. obscuriglobus.</title>
        <authorList>
            <person name="Franke J."/>
            <person name="Blomberg W."/>
            <person name="Selmecki A."/>
        </authorList>
    </citation>
    <scope>NUCLEOTIDE SEQUENCE [LARGE SCALE GENOMIC DNA]</scope>
    <source>
        <strain evidence="13 14">DSM 5831</strain>
    </source>
</reference>
<dbReference type="NCBIfam" id="TIGR00125">
    <property type="entry name" value="cyt_tran_rel"/>
    <property type="match status" value="1"/>
</dbReference>
<keyword evidence="5" id="KW-0548">Nucleotidyltransferase</keyword>
<sequence length="309" mass="34240">MLSFARPVLERLRSCGVRHWLLFDALWLAHRAPEPVPRADLNIDIGVDASDFSACRDMLLACPSLPDELPNGRRADPNVVSLARADGRCVRLWRTERRGITRVIACAPERFGYEFHFCGAEELSVAGHPVAVPRYAPQLLDHWYGAGWRTSHAPPALASHPPAARSELRVLIDGVFDLFHVGHVRLFARAKALYGHVTAGVIDDATTATYKRWPVVPHEHRVEVVRACRYVDAVIPHYPLRTPVAALDALGIDYLIHGAGDPAFLHTYYSHLMAAGRFHTLPEFDGYHTTDLIARAGTTVLPAESAFDG</sequence>
<dbReference type="EC" id="2.7.7.14" evidence="10"/>
<dbReference type="SUPFAM" id="SSF52374">
    <property type="entry name" value="Nucleotidylyl transferase"/>
    <property type="match status" value="1"/>
</dbReference>
<dbReference type="InterPro" id="IPR044608">
    <property type="entry name" value="Ect1/PCYT2"/>
</dbReference>
<dbReference type="UniPathway" id="UPA00558">
    <property type="reaction ID" value="UER00742"/>
</dbReference>
<dbReference type="EMBL" id="CP025958">
    <property type="protein sequence ID" value="AWM37117.1"/>
    <property type="molecule type" value="Genomic_DNA"/>
</dbReference>
<dbReference type="PANTHER" id="PTHR45780:SF2">
    <property type="entry name" value="ETHANOLAMINE-PHOSPHATE CYTIDYLYLTRANSFERASE"/>
    <property type="match status" value="1"/>
</dbReference>
<dbReference type="Pfam" id="PF01467">
    <property type="entry name" value="CTP_transf_like"/>
    <property type="match status" value="1"/>
</dbReference>
<dbReference type="KEGG" id="gog:C1280_08825"/>
<name>A0A2Z3H047_9BACT</name>
<accession>A0A2Z3H047</accession>
<feature type="domain" description="Cytidyltransferase-like" evidence="12">
    <location>
        <begin position="171"/>
        <end position="259"/>
    </location>
</feature>
<evidence type="ECO:0000256" key="4">
    <source>
        <dbReference type="ARBA" id="ARBA00022679"/>
    </source>
</evidence>
<evidence type="ECO:0000256" key="3">
    <source>
        <dbReference type="ARBA" id="ARBA00022516"/>
    </source>
</evidence>
<evidence type="ECO:0000256" key="5">
    <source>
        <dbReference type="ARBA" id="ARBA00022695"/>
    </source>
</evidence>
<evidence type="ECO:0000256" key="2">
    <source>
        <dbReference type="ARBA" id="ARBA00010101"/>
    </source>
</evidence>